<evidence type="ECO:0000256" key="1">
    <source>
        <dbReference type="SAM" id="MobiDB-lite"/>
    </source>
</evidence>
<proteinExistence type="predicted"/>
<feature type="chain" id="PRO_5043758102" evidence="2">
    <location>
        <begin position="16"/>
        <end position="256"/>
    </location>
</feature>
<sequence length="256" mass="28578">MTLFISMALLQSSATISMSLSLLPVFSSSSPPIPARDRTITFGKHKGRMLGSLPSKYLTWVSKNLRARDFREWAELADQVLADEVYRDRLEWESAERILSGNDLHNTTSTSSSPVSDLLDVSHRFGWDNRDKAAWARVDFALLGTSKGGRIPRIGTRQPLNQVEVVDDDDDHSRKKNKMAGVGVGVGVGGKREERRERRRARNTGKEVENGTRASAGSGSGKWVNPFPGRGALLDKIKRGKEEKEEEEEGEVVNWW</sequence>
<evidence type="ECO:0000313" key="4">
    <source>
        <dbReference type="Proteomes" id="UP001140949"/>
    </source>
</evidence>
<protein>
    <submittedName>
        <fullName evidence="3">Uncharacterized protein</fullName>
    </submittedName>
</protein>
<dbReference type="PANTHER" id="PTHR38357">
    <property type="entry name" value="EXPRESSED PROTEIN"/>
    <property type="match status" value="1"/>
</dbReference>
<reference evidence="3" key="2">
    <citation type="submission" date="2023-04" db="EMBL/GenBank/DDBJ databases">
        <authorList>
            <person name="Bruccoleri R.E."/>
            <person name="Oakeley E.J."/>
            <person name="Faust A.-M."/>
            <person name="Dessus-Babus S."/>
            <person name="Altorfer M."/>
            <person name="Burckhardt D."/>
            <person name="Oertli M."/>
            <person name="Naumann U."/>
            <person name="Petersen F."/>
            <person name="Wong J."/>
        </authorList>
    </citation>
    <scope>NUCLEOTIDE SEQUENCE</scope>
    <source>
        <strain evidence="3">GSM-AAB239-AS_SAM_17_03QT</strain>
        <tissue evidence="3">Leaf</tissue>
    </source>
</reference>
<reference evidence="3" key="1">
    <citation type="journal article" date="2023" name="GigaByte">
        <title>Genome assembly of the bearded iris, Iris pallida Lam.</title>
        <authorList>
            <person name="Bruccoleri R.E."/>
            <person name="Oakeley E.J."/>
            <person name="Faust A.M.E."/>
            <person name="Altorfer M."/>
            <person name="Dessus-Babus S."/>
            <person name="Burckhardt D."/>
            <person name="Oertli M."/>
            <person name="Naumann U."/>
            <person name="Petersen F."/>
            <person name="Wong J."/>
        </authorList>
    </citation>
    <scope>NUCLEOTIDE SEQUENCE</scope>
    <source>
        <strain evidence="3">GSM-AAB239-AS_SAM_17_03QT</strain>
    </source>
</reference>
<accession>A0AAX6GZ50</accession>
<organism evidence="3 4">
    <name type="scientific">Iris pallida</name>
    <name type="common">Sweet iris</name>
    <dbReference type="NCBI Taxonomy" id="29817"/>
    <lineage>
        <taxon>Eukaryota</taxon>
        <taxon>Viridiplantae</taxon>
        <taxon>Streptophyta</taxon>
        <taxon>Embryophyta</taxon>
        <taxon>Tracheophyta</taxon>
        <taxon>Spermatophyta</taxon>
        <taxon>Magnoliopsida</taxon>
        <taxon>Liliopsida</taxon>
        <taxon>Asparagales</taxon>
        <taxon>Iridaceae</taxon>
        <taxon>Iridoideae</taxon>
        <taxon>Irideae</taxon>
        <taxon>Iris</taxon>
    </lineage>
</organism>
<evidence type="ECO:0000256" key="2">
    <source>
        <dbReference type="SAM" id="SignalP"/>
    </source>
</evidence>
<dbReference type="EMBL" id="JANAVB010014799">
    <property type="protein sequence ID" value="KAJ6833595.1"/>
    <property type="molecule type" value="Genomic_DNA"/>
</dbReference>
<keyword evidence="2" id="KW-0732">Signal</keyword>
<feature type="compositionally biased region" description="Acidic residues" evidence="1">
    <location>
        <begin position="244"/>
        <end position="256"/>
    </location>
</feature>
<name>A0AAX6GZ50_IRIPA</name>
<dbReference type="Pfam" id="PF12843">
    <property type="entry name" value="QSregVF_b"/>
    <property type="match status" value="1"/>
</dbReference>
<gene>
    <name evidence="3" type="ORF">M6B38_337915</name>
</gene>
<dbReference type="InterPro" id="IPR024530">
    <property type="entry name" value="QSregVF_b"/>
</dbReference>
<feature type="signal peptide" evidence="2">
    <location>
        <begin position="1"/>
        <end position="15"/>
    </location>
</feature>
<keyword evidence="4" id="KW-1185">Reference proteome</keyword>
<evidence type="ECO:0000313" key="3">
    <source>
        <dbReference type="EMBL" id="KAJ6833595.1"/>
    </source>
</evidence>
<dbReference type="GO" id="GO:0009536">
    <property type="term" value="C:plastid"/>
    <property type="evidence" value="ECO:0007669"/>
    <property type="project" value="TreeGrafter"/>
</dbReference>
<feature type="compositionally biased region" description="Basic and acidic residues" evidence="1">
    <location>
        <begin position="233"/>
        <end position="243"/>
    </location>
</feature>
<dbReference type="Proteomes" id="UP001140949">
    <property type="component" value="Unassembled WGS sequence"/>
</dbReference>
<comment type="caution">
    <text evidence="3">The sequence shown here is derived from an EMBL/GenBank/DDBJ whole genome shotgun (WGS) entry which is preliminary data.</text>
</comment>
<feature type="region of interest" description="Disordered" evidence="1">
    <location>
        <begin position="167"/>
        <end position="256"/>
    </location>
</feature>
<dbReference type="AlphaFoldDB" id="A0AAX6GZ50"/>
<dbReference type="PANTHER" id="PTHR38357:SF1">
    <property type="entry name" value="EXPRESSED PROTEIN"/>
    <property type="match status" value="1"/>
</dbReference>